<keyword evidence="5" id="KW-0732">Signal</keyword>
<dbReference type="AlphaFoldDB" id="A0A434AF53"/>
<evidence type="ECO:0000259" key="6">
    <source>
        <dbReference type="Pfam" id="PF01625"/>
    </source>
</evidence>
<gene>
    <name evidence="4 7" type="primary">msrA</name>
    <name evidence="7" type="ORF">DLK05_15640</name>
</gene>
<evidence type="ECO:0000256" key="5">
    <source>
        <dbReference type="SAM" id="SignalP"/>
    </source>
</evidence>
<dbReference type="GO" id="GO:0008113">
    <property type="term" value="F:peptide-methionine (S)-S-oxide reductase activity"/>
    <property type="evidence" value="ECO:0007669"/>
    <property type="project" value="UniProtKB-UniRule"/>
</dbReference>
<evidence type="ECO:0000313" key="7">
    <source>
        <dbReference type="EMBL" id="RUT73000.1"/>
    </source>
</evidence>
<dbReference type="NCBIfam" id="TIGR00401">
    <property type="entry name" value="msrA"/>
    <property type="match status" value="1"/>
</dbReference>
<comment type="catalytic activity">
    <reaction evidence="2 4">
        <text>L-methionyl-[protein] + [thioredoxin]-disulfide + H2O = L-methionyl-(S)-S-oxide-[protein] + [thioredoxin]-dithiol</text>
        <dbReference type="Rhea" id="RHEA:14217"/>
        <dbReference type="Rhea" id="RHEA-COMP:10698"/>
        <dbReference type="Rhea" id="RHEA-COMP:10700"/>
        <dbReference type="Rhea" id="RHEA-COMP:12313"/>
        <dbReference type="Rhea" id="RHEA-COMP:12315"/>
        <dbReference type="ChEBI" id="CHEBI:15377"/>
        <dbReference type="ChEBI" id="CHEBI:16044"/>
        <dbReference type="ChEBI" id="CHEBI:29950"/>
        <dbReference type="ChEBI" id="CHEBI:44120"/>
        <dbReference type="ChEBI" id="CHEBI:50058"/>
        <dbReference type="EC" id="1.8.4.11"/>
    </reaction>
</comment>
<dbReference type="OrthoDB" id="4174719at2"/>
<evidence type="ECO:0000256" key="3">
    <source>
        <dbReference type="ARBA" id="ARBA00048782"/>
    </source>
</evidence>
<feature type="active site" evidence="4">
    <location>
        <position position="40"/>
    </location>
</feature>
<keyword evidence="8" id="KW-1185">Reference proteome</keyword>
<accession>A0A434AF53</accession>
<dbReference type="Pfam" id="PF01625">
    <property type="entry name" value="PMSR"/>
    <property type="match status" value="1"/>
</dbReference>
<dbReference type="GO" id="GO:0033744">
    <property type="term" value="F:L-methionine:thioredoxin-disulfide S-oxidoreductase activity"/>
    <property type="evidence" value="ECO:0007669"/>
    <property type="project" value="RHEA"/>
</dbReference>
<dbReference type="InterPro" id="IPR002569">
    <property type="entry name" value="Met_Sox_Rdtase_MsrA_dom"/>
</dbReference>
<dbReference type="HAMAP" id="MF_01401">
    <property type="entry name" value="MsrA"/>
    <property type="match status" value="1"/>
</dbReference>
<dbReference type="RefSeq" id="WP_127344902.1">
    <property type="nucleotide sequence ID" value="NZ_RJJX01000032.1"/>
</dbReference>
<comment type="catalytic activity">
    <reaction evidence="3 4">
        <text>[thioredoxin]-disulfide + L-methionine + H2O = L-methionine (S)-S-oxide + [thioredoxin]-dithiol</text>
        <dbReference type="Rhea" id="RHEA:19993"/>
        <dbReference type="Rhea" id="RHEA-COMP:10698"/>
        <dbReference type="Rhea" id="RHEA-COMP:10700"/>
        <dbReference type="ChEBI" id="CHEBI:15377"/>
        <dbReference type="ChEBI" id="CHEBI:29950"/>
        <dbReference type="ChEBI" id="CHEBI:50058"/>
        <dbReference type="ChEBI" id="CHEBI:57844"/>
        <dbReference type="ChEBI" id="CHEBI:58772"/>
        <dbReference type="EC" id="1.8.4.11"/>
    </reaction>
</comment>
<dbReference type="Gene3D" id="3.30.1060.10">
    <property type="entry name" value="Peptide methionine sulphoxide reductase MsrA"/>
    <property type="match status" value="1"/>
</dbReference>
<comment type="caution">
    <text evidence="7">The sequence shown here is derived from an EMBL/GenBank/DDBJ whole genome shotgun (WGS) entry which is preliminary data.</text>
</comment>
<evidence type="ECO:0000256" key="1">
    <source>
        <dbReference type="ARBA" id="ARBA00023002"/>
    </source>
</evidence>
<keyword evidence="1 4" id="KW-0560">Oxidoreductase</keyword>
<evidence type="ECO:0000256" key="4">
    <source>
        <dbReference type="HAMAP-Rule" id="MF_01401"/>
    </source>
</evidence>
<reference evidence="7 8" key="1">
    <citation type="submission" date="2018-11" db="EMBL/GenBank/DDBJ databases">
        <title>Parancylomarina longa gen. nov., sp. nov., isolated from sediments of southern Okinawa.</title>
        <authorList>
            <person name="Fu T."/>
        </authorList>
    </citation>
    <scope>NUCLEOTIDE SEQUENCE [LARGE SCALE GENOMIC DNA]</scope>
    <source>
        <strain evidence="7 8">T3-2 S1-C</strain>
    </source>
</reference>
<comment type="function">
    <text evidence="4">Has an important function as a repair enzyme for proteins that have been inactivated by oxidation. Catalyzes the reversible oxidation-reduction of methionine sulfoxide in proteins to methionine.</text>
</comment>
<feature type="signal peptide" evidence="5">
    <location>
        <begin position="1"/>
        <end position="18"/>
    </location>
</feature>
<dbReference type="SUPFAM" id="SSF55068">
    <property type="entry name" value="Peptide methionine sulfoxide reductase"/>
    <property type="match status" value="1"/>
</dbReference>
<name>A0A434AF53_9BACT</name>
<dbReference type="PANTHER" id="PTHR43774">
    <property type="entry name" value="PEPTIDE METHIONINE SULFOXIDE REDUCTASE"/>
    <property type="match status" value="1"/>
</dbReference>
<comment type="similarity">
    <text evidence="4">Belongs to the MsrA Met sulfoxide reductase family.</text>
</comment>
<organism evidence="7 8">
    <name type="scientific">Ancylomarina longa</name>
    <dbReference type="NCBI Taxonomy" id="2487017"/>
    <lineage>
        <taxon>Bacteria</taxon>
        <taxon>Pseudomonadati</taxon>
        <taxon>Bacteroidota</taxon>
        <taxon>Bacteroidia</taxon>
        <taxon>Marinilabiliales</taxon>
        <taxon>Marinifilaceae</taxon>
        <taxon>Ancylomarina</taxon>
    </lineage>
</organism>
<evidence type="ECO:0000313" key="8">
    <source>
        <dbReference type="Proteomes" id="UP000282985"/>
    </source>
</evidence>
<dbReference type="Proteomes" id="UP000282985">
    <property type="component" value="Unassembled WGS sequence"/>
</dbReference>
<evidence type="ECO:0000256" key="2">
    <source>
        <dbReference type="ARBA" id="ARBA00047806"/>
    </source>
</evidence>
<dbReference type="EC" id="1.8.4.11" evidence="4"/>
<proteinExistence type="inferred from homology"/>
<dbReference type="EMBL" id="RJJX01000032">
    <property type="protein sequence ID" value="RUT73000.1"/>
    <property type="molecule type" value="Genomic_DNA"/>
</dbReference>
<protein>
    <recommendedName>
        <fullName evidence="4">Peptide methionine sulfoxide reductase MsrA</fullName>
        <shortName evidence="4">Protein-methionine-S-oxide reductase</shortName>
        <ecNumber evidence="4">1.8.4.11</ecNumber>
    </recommendedName>
    <alternativeName>
        <fullName evidence="4">Peptide-methionine (S)-S-oxide reductase</fullName>
        <shortName evidence="4">Peptide Met(O) reductase</shortName>
    </alternativeName>
</protein>
<sequence>MKRIILVICLLLSGVTFGKNNMTQKENNSNVELASFGAGCFWCVEAIFQELKGVDKVVSGYMGGETKNPSYREVCSGETGYAEICQITFDPKIISYDELLEVFWSVHNPTTLNRQGADVGTQYRSVIFYNSEKQKELAEAYKKKLNDSGAFENPIVTEISKAPKFYPAENYHQEYFNNNGQQPYCTFVIKPKMDKFKKVFKEKLK</sequence>
<feature type="chain" id="PRO_5019114621" description="Peptide methionine sulfoxide reductase MsrA" evidence="5">
    <location>
        <begin position="19"/>
        <end position="205"/>
    </location>
</feature>
<dbReference type="InterPro" id="IPR036509">
    <property type="entry name" value="Met_Sox_Rdtase_MsrA_sf"/>
</dbReference>
<feature type="domain" description="Peptide methionine sulphoxide reductase MsrA" evidence="6">
    <location>
        <begin position="34"/>
        <end position="185"/>
    </location>
</feature>
<dbReference type="PANTHER" id="PTHR43774:SF1">
    <property type="entry name" value="PEPTIDE METHIONINE SULFOXIDE REDUCTASE MSRA 2"/>
    <property type="match status" value="1"/>
</dbReference>